<feature type="transmembrane region" description="Helical" evidence="7">
    <location>
        <begin position="6"/>
        <end position="24"/>
    </location>
</feature>
<protein>
    <submittedName>
        <fullName evidence="9">Beta-lactamase regulating signal transducer with metallopeptidase domain</fullName>
    </submittedName>
</protein>
<dbReference type="GO" id="GO:0004222">
    <property type="term" value="F:metalloendopeptidase activity"/>
    <property type="evidence" value="ECO:0007669"/>
    <property type="project" value="InterPro"/>
</dbReference>
<dbReference type="EMBL" id="JACHMH010000001">
    <property type="protein sequence ID" value="MBB4680184.1"/>
    <property type="molecule type" value="Genomic_DNA"/>
</dbReference>
<dbReference type="Gene3D" id="3.30.2010.10">
    <property type="entry name" value="Metalloproteases ('zincins'), catalytic domain"/>
    <property type="match status" value="1"/>
</dbReference>
<evidence type="ECO:0000313" key="9">
    <source>
        <dbReference type="EMBL" id="MBB4680184.1"/>
    </source>
</evidence>
<feature type="transmembrane region" description="Helical" evidence="7">
    <location>
        <begin position="285"/>
        <end position="310"/>
    </location>
</feature>
<name>A0A7W7FYM1_9PSEU</name>
<feature type="transmembrane region" description="Helical" evidence="7">
    <location>
        <begin position="90"/>
        <end position="111"/>
    </location>
</feature>
<evidence type="ECO:0000256" key="1">
    <source>
        <dbReference type="ARBA" id="ARBA00022670"/>
    </source>
</evidence>
<evidence type="ECO:0000256" key="2">
    <source>
        <dbReference type="ARBA" id="ARBA00022723"/>
    </source>
</evidence>
<organism evidence="9 10">
    <name type="scientific">Crossiella cryophila</name>
    <dbReference type="NCBI Taxonomy" id="43355"/>
    <lineage>
        <taxon>Bacteria</taxon>
        <taxon>Bacillati</taxon>
        <taxon>Actinomycetota</taxon>
        <taxon>Actinomycetes</taxon>
        <taxon>Pseudonocardiales</taxon>
        <taxon>Pseudonocardiaceae</taxon>
        <taxon>Crossiella</taxon>
    </lineage>
</organism>
<dbReference type="GO" id="GO:0046872">
    <property type="term" value="F:metal ion binding"/>
    <property type="evidence" value="ECO:0007669"/>
    <property type="project" value="UniProtKB-KW"/>
</dbReference>
<evidence type="ECO:0000256" key="5">
    <source>
        <dbReference type="ARBA" id="ARBA00023049"/>
    </source>
</evidence>
<comment type="similarity">
    <text evidence="6">Belongs to the peptidase M48 family.</text>
</comment>
<dbReference type="Pfam" id="PF01435">
    <property type="entry name" value="Peptidase_M48"/>
    <property type="match status" value="1"/>
</dbReference>
<accession>A0A7W7FYM1</accession>
<evidence type="ECO:0000259" key="8">
    <source>
        <dbReference type="Pfam" id="PF01435"/>
    </source>
</evidence>
<keyword evidence="2" id="KW-0479">Metal-binding</keyword>
<keyword evidence="5 6" id="KW-0482">Metalloprotease</keyword>
<sequence>MTLALGLLLAAVLVAAAGPVYLLGAVRPSVRPGLALAGWVSSLLLVPLCALTSATLLLLPWGSEVDGAIGMADSCLNLVRAEGAVEWLDLVRLGAALVLFGLLGWVGLVAVRMTRAQRRWRDEHVSLLRSVCRAGRDRVLWLEEDQPVAYSVGGRSGCVVATRGVAALSAPQRDAVLAHEYAHLHGRHHLLVLLAGIMGTALPFIPLCRKGAGAVPVLVELAADAVAAREHGHGPLRAALLAVREYGTPAGALAMSRDAVDARLCWLDQHRGGSHWLPVRWDYPVAVLFALAPTVAAAALVAFAVLVYCFGVGGY</sequence>
<dbReference type="PANTHER" id="PTHR34978:SF3">
    <property type="entry name" value="SLR0241 PROTEIN"/>
    <property type="match status" value="1"/>
</dbReference>
<keyword evidence="3 6" id="KW-0378">Hydrolase</keyword>
<keyword evidence="10" id="KW-1185">Reference proteome</keyword>
<evidence type="ECO:0000256" key="3">
    <source>
        <dbReference type="ARBA" id="ARBA00022801"/>
    </source>
</evidence>
<evidence type="ECO:0000256" key="7">
    <source>
        <dbReference type="SAM" id="Phobius"/>
    </source>
</evidence>
<dbReference type="InterPro" id="IPR001915">
    <property type="entry name" value="Peptidase_M48"/>
</dbReference>
<dbReference type="CDD" id="cd07326">
    <property type="entry name" value="M56_BlaR1_MecR1_like"/>
    <property type="match status" value="1"/>
</dbReference>
<dbReference type="Proteomes" id="UP000533598">
    <property type="component" value="Unassembled WGS sequence"/>
</dbReference>
<dbReference type="InterPro" id="IPR052173">
    <property type="entry name" value="Beta-lactam_resp_regulator"/>
</dbReference>
<evidence type="ECO:0000256" key="4">
    <source>
        <dbReference type="ARBA" id="ARBA00022833"/>
    </source>
</evidence>
<keyword evidence="1 6" id="KW-0645">Protease</keyword>
<gene>
    <name evidence="9" type="ORF">HNR67_006302</name>
</gene>
<dbReference type="GO" id="GO:0006508">
    <property type="term" value="P:proteolysis"/>
    <property type="evidence" value="ECO:0007669"/>
    <property type="project" value="UniProtKB-KW"/>
</dbReference>
<keyword evidence="4 6" id="KW-0862">Zinc</keyword>
<evidence type="ECO:0000256" key="6">
    <source>
        <dbReference type="RuleBase" id="RU003983"/>
    </source>
</evidence>
<keyword evidence="7" id="KW-0812">Transmembrane</keyword>
<proteinExistence type="inferred from homology"/>
<evidence type="ECO:0000313" key="10">
    <source>
        <dbReference type="Proteomes" id="UP000533598"/>
    </source>
</evidence>
<comment type="cofactor">
    <cofactor evidence="6">
        <name>Zn(2+)</name>
        <dbReference type="ChEBI" id="CHEBI:29105"/>
    </cofactor>
    <text evidence="6">Binds 1 zinc ion per subunit.</text>
</comment>
<dbReference type="AlphaFoldDB" id="A0A7W7FYM1"/>
<keyword evidence="7" id="KW-1133">Transmembrane helix</keyword>
<dbReference type="RefSeq" id="WP_185005844.1">
    <property type="nucleotide sequence ID" value="NZ_BAAAUI010000009.1"/>
</dbReference>
<dbReference type="PANTHER" id="PTHR34978">
    <property type="entry name" value="POSSIBLE SENSOR-TRANSDUCER PROTEIN BLAR"/>
    <property type="match status" value="1"/>
</dbReference>
<comment type="caution">
    <text evidence="9">The sequence shown here is derived from an EMBL/GenBank/DDBJ whole genome shotgun (WGS) entry which is preliminary data.</text>
</comment>
<feature type="transmembrane region" description="Helical" evidence="7">
    <location>
        <begin position="36"/>
        <end position="61"/>
    </location>
</feature>
<keyword evidence="7" id="KW-0472">Membrane</keyword>
<feature type="domain" description="Peptidase M48" evidence="8">
    <location>
        <begin position="139"/>
        <end position="195"/>
    </location>
</feature>
<feature type="transmembrane region" description="Helical" evidence="7">
    <location>
        <begin position="190"/>
        <end position="207"/>
    </location>
</feature>
<reference evidence="9 10" key="1">
    <citation type="submission" date="2020-08" db="EMBL/GenBank/DDBJ databases">
        <title>Sequencing the genomes of 1000 actinobacteria strains.</title>
        <authorList>
            <person name="Klenk H.-P."/>
        </authorList>
    </citation>
    <scope>NUCLEOTIDE SEQUENCE [LARGE SCALE GENOMIC DNA]</scope>
    <source>
        <strain evidence="9 10">DSM 44230</strain>
    </source>
</reference>